<dbReference type="Proteomes" id="UP000076476">
    <property type="component" value="Unassembled WGS sequence"/>
</dbReference>
<name>A0A161XZU7_9BACI</name>
<protein>
    <submittedName>
        <fullName evidence="2">Uncharacterized protein</fullName>
    </submittedName>
</protein>
<dbReference type="AlphaFoldDB" id="A0A161XZU7"/>
<comment type="caution">
    <text evidence="2">The sequence shown here is derived from an EMBL/GenBank/DDBJ whole genome shotgun (WGS) entry which is preliminary data.</text>
</comment>
<organism evidence="2 3">
    <name type="scientific">Aeribacillus pallidus</name>
    <dbReference type="NCBI Taxonomy" id="33936"/>
    <lineage>
        <taxon>Bacteria</taxon>
        <taxon>Bacillati</taxon>
        <taxon>Bacillota</taxon>
        <taxon>Bacilli</taxon>
        <taxon>Bacillales</taxon>
        <taxon>Bacillaceae</taxon>
        <taxon>Aeribacillus</taxon>
    </lineage>
</organism>
<keyword evidence="1" id="KW-0812">Transmembrane</keyword>
<accession>A0A161XZU7</accession>
<keyword evidence="1" id="KW-1133">Transmembrane helix</keyword>
<dbReference type="OrthoDB" id="2454818at2"/>
<keyword evidence="3" id="KW-1185">Reference proteome</keyword>
<feature type="transmembrane region" description="Helical" evidence="1">
    <location>
        <begin position="56"/>
        <end position="75"/>
    </location>
</feature>
<evidence type="ECO:0000313" key="3">
    <source>
        <dbReference type="Proteomes" id="UP000076476"/>
    </source>
</evidence>
<proteinExistence type="predicted"/>
<evidence type="ECO:0000313" key="2">
    <source>
        <dbReference type="EMBL" id="KZN94862.1"/>
    </source>
</evidence>
<evidence type="ECO:0000256" key="1">
    <source>
        <dbReference type="SAM" id="Phobius"/>
    </source>
</evidence>
<dbReference type="RefSeq" id="WP_063389320.1">
    <property type="nucleotide sequence ID" value="NZ_LWBR01000072.1"/>
</dbReference>
<dbReference type="EMBL" id="LWBR01000072">
    <property type="protein sequence ID" value="KZN94862.1"/>
    <property type="molecule type" value="Genomic_DNA"/>
</dbReference>
<gene>
    <name evidence="2" type="ORF">AZI98_16350</name>
</gene>
<keyword evidence="1" id="KW-0472">Membrane</keyword>
<reference evidence="2 3" key="1">
    <citation type="submission" date="2016-04" db="EMBL/GenBank/DDBJ databases">
        <title>Draft genome sequence of Aeribacillus pallidus 8m3 from petroleum reservoir.</title>
        <authorList>
            <person name="Poltaraus A.B."/>
            <person name="Nazina T.N."/>
            <person name="Tourova T.P."/>
            <person name="Malakho S.M."/>
            <person name="Korshunova A.V."/>
            <person name="Sokolova D.S."/>
        </authorList>
    </citation>
    <scope>NUCLEOTIDE SEQUENCE [LARGE SCALE GENOMIC DNA]</scope>
    <source>
        <strain evidence="2 3">8m3</strain>
    </source>
</reference>
<feature type="transmembrane region" description="Helical" evidence="1">
    <location>
        <begin position="6"/>
        <end position="24"/>
    </location>
</feature>
<sequence>MQFTNLIIGGVFLLVLLVGLFYTLQVGRQMEKRQSEYDTEVSEKVEKRPYIRNPIFIAYIVLIAFALFYIFYISFSTTW</sequence>